<dbReference type="Pfam" id="PF03836">
    <property type="entry name" value="RasGAP_C"/>
    <property type="match status" value="1"/>
</dbReference>
<dbReference type="PROSITE" id="PS50096">
    <property type="entry name" value="IQ"/>
    <property type="match status" value="10"/>
</dbReference>
<dbReference type="SUPFAM" id="SSF47576">
    <property type="entry name" value="Calponin-homology domain, CH-domain"/>
    <property type="match status" value="1"/>
</dbReference>
<dbReference type="SMART" id="SM00323">
    <property type="entry name" value="RasGAP"/>
    <property type="match status" value="1"/>
</dbReference>
<protein>
    <submittedName>
        <fullName evidence="4">Ras GTPase activating protein-like protein</fullName>
    </submittedName>
</protein>
<dbReference type="InterPro" id="IPR000048">
    <property type="entry name" value="IQ_motif_EF-hand-BS"/>
</dbReference>
<feature type="domain" description="Calponin-homology (CH)" evidence="3">
    <location>
        <begin position="255"/>
        <end position="360"/>
    </location>
</feature>
<dbReference type="Proteomes" id="UP000193144">
    <property type="component" value="Unassembled WGS sequence"/>
</dbReference>
<dbReference type="EMBL" id="MCFA01000117">
    <property type="protein sequence ID" value="ORY06377.1"/>
    <property type="molecule type" value="Genomic_DNA"/>
</dbReference>
<dbReference type="InterPro" id="IPR000593">
    <property type="entry name" value="RasGAP_C"/>
</dbReference>
<feature type="domain" description="Ras-GAP" evidence="2">
    <location>
        <begin position="1020"/>
        <end position="1249"/>
    </location>
</feature>
<dbReference type="PROSITE" id="PS50018">
    <property type="entry name" value="RAS_GTPASE_ACTIV_2"/>
    <property type="match status" value="1"/>
</dbReference>
<feature type="compositionally biased region" description="Polar residues" evidence="1">
    <location>
        <begin position="14"/>
        <end position="24"/>
    </location>
</feature>
<dbReference type="GO" id="GO:0005096">
    <property type="term" value="F:GTPase activator activity"/>
    <property type="evidence" value="ECO:0007669"/>
    <property type="project" value="TreeGrafter"/>
</dbReference>
<dbReference type="InterPro" id="IPR001715">
    <property type="entry name" value="CH_dom"/>
</dbReference>
<dbReference type="InterPro" id="IPR008936">
    <property type="entry name" value="Rho_GTPase_activation_prot"/>
</dbReference>
<dbReference type="InterPro" id="IPR036872">
    <property type="entry name" value="CH_dom_sf"/>
</dbReference>
<dbReference type="PANTHER" id="PTHR14149">
    <property type="entry name" value="RAS GTPASE-ACTIVATING PROTEIN WITH IQ MOTIF"/>
    <property type="match status" value="1"/>
</dbReference>
<dbReference type="SMART" id="SM00015">
    <property type="entry name" value="IQ"/>
    <property type="match status" value="9"/>
</dbReference>
<feature type="compositionally biased region" description="Low complexity" evidence="1">
    <location>
        <begin position="25"/>
        <end position="44"/>
    </location>
</feature>
<dbReference type="Gene3D" id="1.20.5.190">
    <property type="match status" value="2"/>
</dbReference>
<feature type="compositionally biased region" description="Low complexity" evidence="1">
    <location>
        <begin position="95"/>
        <end position="105"/>
    </location>
</feature>
<dbReference type="SUPFAM" id="SSF143885">
    <property type="entry name" value="RGC domain-like"/>
    <property type="match status" value="1"/>
</dbReference>
<dbReference type="PROSITE" id="PS50021">
    <property type="entry name" value="CH"/>
    <property type="match status" value="1"/>
</dbReference>
<dbReference type="Pfam" id="PF00612">
    <property type="entry name" value="IQ"/>
    <property type="match status" value="2"/>
</dbReference>
<dbReference type="CDD" id="cd05127">
    <property type="entry name" value="RasGAP_IQGAP_like"/>
    <property type="match status" value="1"/>
</dbReference>
<comment type="caution">
    <text evidence="4">The sequence shown here is derived from an EMBL/GenBank/DDBJ whole genome shotgun (WGS) entry which is preliminary data.</text>
</comment>
<feature type="region of interest" description="Disordered" evidence="1">
    <location>
        <begin position="197"/>
        <end position="234"/>
    </location>
</feature>
<dbReference type="Pfam" id="PF00616">
    <property type="entry name" value="RasGAP"/>
    <property type="match status" value="1"/>
</dbReference>
<dbReference type="SUPFAM" id="SSF48350">
    <property type="entry name" value="GTPase activation domain, GAP"/>
    <property type="match status" value="1"/>
</dbReference>
<proteinExistence type="predicted"/>
<evidence type="ECO:0000259" key="3">
    <source>
        <dbReference type="PROSITE" id="PS50021"/>
    </source>
</evidence>
<dbReference type="PANTHER" id="PTHR14149:SF14">
    <property type="entry name" value="CALPONIN-HOMOLOGY (CH) DOMAIN-CONTAINING PROTEIN"/>
    <property type="match status" value="1"/>
</dbReference>
<keyword evidence="5" id="KW-1185">Reference proteome</keyword>
<reference evidence="4 5" key="1">
    <citation type="submission" date="2016-07" db="EMBL/GenBank/DDBJ databases">
        <title>Pervasive Adenine N6-methylation of Active Genes in Fungi.</title>
        <authorList>
            <consortium name="DOE Joint Genome Institute"/>
            <person name="Mondo S.J."/>
            <person name="Dannebaum R.O."/>
            <person name="Kuo R.C."/>
            <person name="Labutti K."/>
            <person name="Haridas S."/>
            <person name="Kuo A."/>
            <person name="Salamov A."/>
            <person name="Ahrendt S.R."/>
            <person name="Lipzen A."/>
            <person name="Sullivan W."/>
            <person name="Andreopoulos W.B."/>
            <person name="Clum A."/>
            <person name="Lindquist E."/>
            <person name="Daum C."/>
            <person name="Ramamoorthy G.K."/>
            <person name="Gryganskyi A."/>
            <person name="Culley D."/>
            <person name="Magnuson J.K."/>
            <person name="James T.Y."/>
            <person name="O'Malley M.A."/>
            <person name="Stajich J.E."/>
            <person name="Spatafora J.W."/>
            <person name="Visel A."/>
            <person name="Grigoriev I.V."/>
        </authorList>
    </citation>
    <scope>NUCLEOTIDE SEQUENCE [LARGE SCALE GENOMIC DNA]</scope>
    <source>
        <strain evidence="4 5">CBS 115471</strain>
    </source>
</reference>
<feature type="compositionally biased region" description="Polar residues" evidence="1">
    <location>
        <begin position="58"/>
        <end position="83"/>
    </location>
</feature>
<feature type="region of interest" description="Disordered" evidence="1">
    <location>
        <begin position="1"/>
        <end position="184"/>
    </location>
</feature>
<dbReference type="SMART" id="SM00033">
    <property type="entry name" value="CH"/>
    <property type="match status" value="1"/>
</dbReference>
<sequence>MSYQYTPRTRLGHTATSPSPLRQLSNASSGSSAYSNASSNASNSYPRPTAGHRRGLSEATTLSHTRTESYFGSNDTDSDNTFMSMRKSLRPLPQAPQIPQSSPIAEKPARTSNSPLHSRSHSVEPVQYTPFDGSVSPPSKPRPLSLAISRADSIRAPTRDHSARNHHVSTHLERPDLQSFGKSSTSHLRNLSKFAQSASEEDFSIKSPEQEVVGMHGRRRLQRTDSARGKKSTTGWANRNWMDQQRQFLQAYEYLCHIGEAKEWIEDIIDKEIPPIVQLEEALRDGVTLAEVVEAIKGCPVRIFRHPKLQFRHSDNIALFFRFLAEVELPELFRFELVDLYEKKNVPKVVYCIHALSWLLFRKGIVDFRIGNLVGKLQFEDHELEAMQKGLDKSGVSMPNFSSMQANFDVEPEPEPEESEEDRIDRELAENEAIILDLQAQARGALLRIRLGNMMQALWENEELIADLQSRIRGDWARQIAYYRLDMRRFAINLQSAARGFLIRSRLRGEEEYWRDKEVQVLKVQNLFRGRKARAQVQYTKSRMQRHENGIRQFQAAIRGALQRLRVGNEYEETRMSESAVLHLQSMIRGALVRQQIDHDYVELKQSEASIAQFQAAARAALLRQSFRTDQEALRQQESIVTLLQAAARGAIARRQNAETQEKLVSSHVNWSDFHARIRGNCLRNSLKQLQEALQAELPQVVDLQAVARGGMLRSEVANTLTQLQEQETLITSLQSYMRGFMSRQKHFSDLKALQAQIPTIVDLQSASRGFIQRQKTFELLCELNSHEPNIVDLQGVARGMMLRLEIGALLARVEEHEDAIIELQALARGMLVRSKFIEKKKFYKENMEKVIKIQSFIRGRQQGEAYKSLTSGKNPPVSTIKNFVHLLNDSDLDFDEEIEFERLRKTVVQHVRQNELAEQYIDQLDIKIALLVKNKITLDEVVKHQKHFGGHVGALLSSKDISSKDPFDLKALNKNSRRKLEHYQELFFILQTQPQYMARLFKRIREQALPEKETKRVEQLTMSLFGLAQKRREDYYLLKLMTQSLRGEIKACASLQEYVRGNFFWGKLFANYVRSPRDRKFLRDVFGPVIKENIIESEALDLESDPMQIYRSAINNEELRTGRRSHRDPNIPREEAIKDPETRETFIHHLQDLRDIADQFFSMIEEVLHKMPYGVRYIALQMFEELRRKFPYEPQEQLLQIAGHWVWKAYLQPAILQPQHWGVVDRGLSPLMNRNLGEVAKVLGQVASGRLFGGENVYLQPLNSYITEAIDRMQDIWSNLITVRDAETQFDIDEFNDLYARTKPTLYIKLADIFAIHNLVVDDLPALCPAQDDPLREVIRELGSAKNNENELLHVSSTEITLSLNPKFHDKQDPDAAVKALFMETKRYVLYIIRVQTGTNLMEIMIRPITPEDEDRWDALVREELATHNRDRSKKLRSSAASTYTTDMTSTTLLDLDYPSLKRQALENILQLERAGRISRHNQYQELLNVIAVDIRTKHRRRIQRTKELEGVRATLSALDEKAMYLDQQLKSYNDYIEQAMITLQNKRGKRRFLLPFTRQYNHMRELQRAGRDYRFGSFKYSARNLAEKGILVSWQGYPERQWDRIDITLSSNAIGVFEIQGSQGSMMIPGAFAEVPLDGLLQAQFDNHQFMNLFGEGKDGSGSGAMRLNVNLFLHLIFKKFYRDE</sequence>
<dbReference type="STRING" id="1231657.A0A1Y1Z8P1"/>
<name>A0A1Y1Z8P1_9PLEO</name>
<organism evidence="4 5">
    <name type="scientific">Clohesyomyces aquaticus</name>
    <dbReference type="NCBI Taxonomy" id="1231657"/>
    <lineage>
        <taxon>Eukaryota</taxon>
        <taxon>Fungi</taxon>
        <taxon>Dikarya</taxon>
        <taxon>Ascomycota</taxon>
        <taxon>Pezizomycotina</taxon>
        <taxon>Dothideomycetes</taxon>
        <taxon>Pleosporomycetidae</taxon>
        <taxon>Pleosporales</taxon>
        <taxon>Lindgomycetaceae</taxon>
        <taxon>Clohesyomyces</taxon>
    </lineage>
</organism>
<evidence type="ECO:0000313" key="4">
    <source>
        <dbReference type="EMBL" id="ORY06377.1"/>
    </source>
</evidence>
<dbReference type="Gene3D" id="1.10.506.10">
    <property type="entry name" value="GTPase Activation - p120gap, domain 1"/>
    <property type="match status" value="1"/>
</dbReference>
<evidence type="ECO:0000259" key="2">
    <source>
        <dbReference type="PROSITE" id="PS50018"/>
    </source>
</evidence>
<accession>A0A1Y1Z8P1</accession>
<dbReference type="OrthoDB" id="775356at2759"/>
<dbReference type="InterPro" id="IPR001936">
    <property type="entry name" value="RasGAP_dom"/>
</dbReference>
<dbReference type="CDD" id="cd21206">
    <property type="entry name" value="CH_IQGAP"/>
    <property type="match status" value="1"/>
</dbReference>
<dbReference type="Gene3D" id="1.10.418.10">
    <property type="entry name" value="Calponin-like domain"/>
    <property type="match status" value="1"/>
</dbReference>
<evidence type="ECO:0000256" key="1">
    <source>
        <dbReference type="SAM" id="MobiDB-lite"/>
    </source>
</evidence>
<dbReference type="Pfam" id="PF00307">
    <property type="entry name" value="CH"/>
    <property type="match status" value="1"/>
</dbReference>
<gene>
    <name evidence="4" type="ORF">BCR34DRAFT_490161</name>
</gene>
<evidence type="ECO:0000313" key="5">
    <source>
        <dbReference type="Proteomes" id="UP000193144"/>
    </source>
</evidence>
<dbReference type="GO" id="GO:0005938">
    <property type="term" value="C:cell cortex"/>
    <property type="evidence" value="ECO:0007669"/>
    <property type="project" value="TreeGrafter"/>
</dbReference>